<dbReference type="SMART" id="SM00052">
    <property type="entry name" value="EAL"/>
    <property type="match status" value="1"/>
</dbReference>
<dbReference type="PROSITE" id="PS50887">
    <property type="entry name" value="GGDEF"/>
    <property type="match status" value="1"/>
</dbReference>
<dbReference type="InterPro" id="IPR000160">
    <property type="entry name" value="GGDEF_dom"/>
</dbReference>
<dbReference type="PANTHER" id="PTHR33121:SF79">
    <property type="entry name" value="CYCLIC DI-GMP PHOSPHODIESTERASE PDED-RELATED"/>
    <property type="match status" value="1"/>
</dbReference>
<protein>
    <submittedName>
        <fullName evidence="5">EAL domain-containing protein</fullName>
    </submittedName>
</protein>
<dbReference type="Gene3D" id="3.30.70.270">
    <property type="match status" value="1"/>
</dbReference>
<dbReference type="RefSeq" id="WP_279248742.1">
    <property type="nucleotide sequence ID" value="NZ_SHNO01000001.1"/>
</dbReference>
<keyword evidence="6" id="KW-1185">Reference proteome</keyword>
<feature type="domain" description="HAMP" evidence="3">
    <location>
        <begin position="170"/>
        <end position="222"/>
    </location>
</feature>
<feature type="domain" description="EAL" evidence="2">
    <location>
        <begin position="407"/>
        <end position="640"/>
    </location>
</feature>
<dbReference type="InterPro" id="IPR032244">
    <property type="entry name" value="LapD_MoxY_N"/>
</dbReference>
<reference evidence="5" key="1">
    <citation type="submission" date="2019-02" db="EMBL/GenBank/DDBJ databases">
        <authorList>
            <person name="Li S.-H."/>
        </authorList>
    </citation>
    <scope>NUCLEOTIDE SEQUENCE</scope>
    <source>
        <strain evidence="5">IMCC11814</strain>
    </source>
</reference>
<dbReference type="SMART" id="SM00267">
    <property type="entry name" value="GGDEF"/>
    <property type="match status" value="1"/>
</dbReference>
<comment type="caution">
    <text evidence="5">The sequence shown here is derived from an EMBL/GenBank/DDBJ whole genome shotgun (WGS) entry which is preliminary data.</text>
</comment>
<dbReference type="PANTHER" id="PTHR33121">
    <property type="entry name" value="CYCLIC DI-GMP PHOSPHODIESTERASE PDEF"/>
    <property type="match status" value="1"/>
</dbReference>
<keyword evidence="1" id="KW-0472">Membrane</keyword>
<keyword evidence="1" id="KW-0812">Transmembrane</keyword>
<evidence type="ECO:0000313" key="6">
    <source>
        <dbReference type="Proteomes" id="UP001143304"/>
    </source>
</evidence>
<accession>A0ABT3T4L2</accession>
<dbReference type="Pfam" id="PF00563">
    <property type="entry name" value="EAL"/>
    <property type="match status" value="1"/>
</dbReference>
<evidence type="ECO:0000259" key="3">
    <source>
        <dbReference type="PROSITE" id="PS50885"/>
    </source>
</evidence>
<dbReference type="InterPro" id="IPR001633">
    <property type="entry name" value="EAL_dom"/>
</dbReference>
<dbReference type="InterPro" id="IPR050706">
    <property type="entry name" value="Cyclic-di-GMP_PDE-like"/>
</dbReference>
<dbReference type="Pfam" id="PF00990">
    <property type="entry name" value="GGDEF"/>
    <property type="match status" value="1"/>
</dbReference>
<keyword evidence="1" id="KW-1133">Transmembrane helix</keyword>
<evidence type="ECO:0000259" key="4">
    <source>
        <dbReference type="PROSITE" id="PS50887"/>
    </source>
</evidence>
<dbReference type="SUPFAM" id="SSF141868">
    <property type="entry name" value="EAL domain-like"/>
    <property type="match status" value="1"/>
</dbReference>
<dbReference type="PROSITE" id="PS50883">
    <property type="entry name" value="EAL"/>
    <property type="match status" value="1"/>
</dbReference>
<dbReference type="Gene3D" id="3.30.110.200">
    <property type="match status" value="1"/>
</dbReference>
<proteinExistence type="predicted"/>
<evidence type="ECO:0000256" key="1">
    <source>
        <dbReference type="SAM" id="Phobius"/>
    </source>
</evidence>
<name>A0ABT3T4L2_9GAMM</name>
<sequence>MSLHKQLWAAIIVLLTSLLIVSIVITTLSARDYLSEQLSLKNTDDANNLALFLEQKGTDTDLLKLTVAAKFDTGYYELIELVNPEGKTVIRKAADGVAANAPGWFVRLLTINAETGIANVQAGWEQIGTLTLRSQSRFAYEELWESSYLLTGLFLLTALVAGVASNLLLKRILNPLDMVVEQARSIGERRFITNTDEPRTLEFQQLVTAMNDLSARVKSMLGQETKRLQNLQRESHVDKITGLYNREPFLRTLESALQSNDDRSSGSLCIVRVTNLSNLNKEFGRKAIDALLHDMGTALNRIVVQHNGWSAARLNGSDFAVIAPRLQDAATLGSDVQGAMSAVLEDHDTEKQVQLPGGTTEYQLEDSVSALLSRLDGVLIASEREGSSTIVQAHPANVLLRPMHEQAEHWRSILEKAIANREFSLAKFPVVDANNRLIHYEAPVRLQVDSKTWNAGQFLPWVHRVGLADELDKRVFELALDEIDNTGHPTAVNLSVAAVADNSFISWAENVMEKRTGAMSQLWIETPESAAFRFPENFKRLTARIKAHGGRAGIEHIGHQLAKLGTLHDVGLDYLKVDASFVRHIDANPGNQALLRTLCTVGHTIGVRVIAEGVQNEQEWMALKELGIDGATGPGISLAS</sequence>
<dbReference type="InterPro" id="IPR042461">
    <property type="entry name" value="LapD_MoxY_peri_C"/>
</dbReference>
<dbReference type="Gene3D" id="3.20.20.450">
    <property type="entry name" value="EAL domain"/>
    <property type="match status" value="1"/>
</dbReference>
<feature type="domain" description="GGDEF" evidence="4">
    <location>
        <begin position="264"/>
        <end position="395"/>
    </location>
</feature>
<dbReference type="InterPro" id="IPR043128">
    <property type="entry name" value="Rev_trsase/Diguanyl_cyclase"/>
</dbReference>
<dbReference type="InterPro" id="IPR035919">
    <property type="entry name" value="EAL_sf"/>
</dbReference>
<dbReference type="CDD" id="cd01948">
    <property type="entry name" value="EAL"/>
    <property type="match status" value="1"/>
</dbReference>
<dbReference type="SMART" id="SM00304">
    <property type="entry name" value="HAMP"/>
    <property type="match status" value="1"/>
</dbReference>
<dbReference type="EMBL" id="SHNO01000001">
    <property type="protein sequence ID" value="MCX2977014.1"/>
    <property type="molecule type" value="Genomic_DNA"/>
</dbReference>
<dbReference type="InterPro" id="IPR003660">
    <property type="entry name" value="HAMP_dom"/>
</dbReference>
<dbReference type="Proteomes" id="UP001143304">
    <property type="component" value="Unassembled WGS sequence"/>
</dbReference>
<evidence type="ECO:0000313" key="5">
    <source>
        <dbReference type="EMBL" id="MCX2977014.1"/>
    </source>
</evidence>
<evidence type="ECO:0000259" key="2">
    <source>
        <dbReference type="PROSITE" id="PS50883"/>
    </source>
</evidence>
<dbReference type="SUPFAM" id="SSF55073">
    <property type="entry name" value="Nucleotide cyclase"/>
    <property type="match status" value="1"/>
</dbReference>
<dbReference type="Gene3D" id="6.20.270.20">
    <property type="entry name" value="LapD/MoxY periplasmic domain"/>
    <property type="match status" value="1"/>
</dbReference>
<dbReference type="Pfam" id="PF16448">
    <property type="entry name" value="LapD_MoxY_N"/>
    <property type="match status" value="1"/>
</dbReference>
<dbReference type="InterPro" id="IPR029787">
    <property type="entry name" value="Nucleotide_cyclase"/>
</dbReference>
<feature type="transmembrane region" description="Helical" evidence="1">
    <location>
        <begin position="7"/>
        <end position="30"/>
    </location>
</feature>
<organism evidence="5 6">
    <name type="scientific">Candidatus Marimicrobium litorale</name>
    <dbReference type="NCBI Taxonomy" id="2518991"/>
    <lineage>
        <taxon>Bacteria</taxon>
        <taxon>Pseudomonadati</taxon>
        <taxon>Pseudomonadota</taxon>
        <taxon>Gammaproteobacteria</taxon>
        <taxon>Cellvibrionales</taxon>
        <taxon>Halieaceae</taxon>
        <taxon>Marimicrobium</taxon>
    </lineage>
</organism>
<dbReference type="PROSITE" id="PS50885">
    <property type="entry name" value="HAMP"/>
    <property type="match status" value="1"/>
</dbReference>
<gene>
    <name evidence="5" type="ORF">EYC82_06570</name>
</gene>